<dbReference type="SUPFAM" id="SSF101386">
    <property type="entry name" value="all-alpha NTP pyrophosphatases"/>
    <property type="match status" value="1"/>
</dbReference>
<feature type="domain" description="NTP pyrophosphohydrolase MazG-like" evidence="1">
    <location>
        <begin position="137"/>
        <end position="210"/>
    </location>
</feature>
<dbReference type="InterPro" id="IPR011551">
    <property type="entry name" value="NTP_PyrPHydrolase_MazG"/>
</dbReference>
<dbReference type="PATRIC" id="fig|1453497.3.peg.1617"/>
<keyword evidence="3" id="KW-1185">Reference proteome</keyword>
<name>A0A176K3C8_9BACT</name>
<gene>
    <name evidence="2" type="ORF">AT15_08140</name>
</gene>
<dbReference type="GO" id="GO:0046076">
    <property type="term" value="P:dTTP catabolic process"/>
    <property type="evidence" value="ECO:0007669"/>
    <property type="project" value="TreeGrafter"/>
</dbReference>
<proteinExistence type="predicted"/>
<dbReference type="Gene3D" id="1.10.287.1080">
    <property type="entry name" value="MazG-like"/>
    <property type="match status" value="1"/>
</dbReference>
<dbReference type="PANTHER" id="PTHR30522">
    <property type="entry name" value="NUCLEOSIDE TRIPHOSPHATE PYROPHOSPHOHYDROLASE"/>
    <property type="match status" value="1"/>
</dbReference>
<dbReference type="EMBL" id="JFHK01000004">
    <property type="protein sequence ID" value="OAA31453.1"/>
    <property type="molecule type" value="Genomic_DNA"/>
</dbReference>
<sequence>MRLLAVGVCETNGKVLAMREFGTLKLPAVELNSENPRDELGTFFLSSLGIEVEIGKLFGEKYIESSNELFLYYLIPPLPQLKEANGVVWVKATEENLKKIDPAKTGESLSSNYVKEAMKLLDIMERTINKCPWGAKQTVEDALRELVSEIEEFRAELFLKDQVKASFEAGDVVYDALLLIWLFARDSNMSPAIILKKVTEKISKRKPWLFSDGGISLEEAEKLWEYYKSLGN</sequence>
<evidence type="ECO:0000313" key="3">
    <source>
        <dbReference type="Proteomes" id="UP000077339"/>
    </source>
</evidence>
<dbReference type="Pfam" id="PF03819">
    <property type="entry name" value="MazG"/>
    <property type="match status" value="1"/>
</dbReference>
<dbReference type="GO" id="GO:0006203">
    <property type="term" value="P:dGTP catabolic process"/>
    <property type="evidence" value="ECO:0007669"/>
    <property type="project" value="TreeGrafter"/>
</dbReference>
<evidence type="ECO:0000259" key="1">
    <source>
        <dbReference type="Pfam" id="PF03819"/>
    </source>
</evidence>
<dbReference type="GO" id="GO:0046081">
    <property type="term" value="P:dUTP catabolic process"/>
    <property type="evidence" value="ECO:0007669"/>
    <property type="project" value="TreeGrafter"/>
</dbReference>
<dbReference type="GO" id="GO:0046052">
    <property type="term" value="P:UTP catabolic process"/>
    <property type="evidence" value="ECO:0007669"/>
    <property type="project" value="TreeGrafter"/>
</dbReference>
<dbReference type="GO" id="GO:0047429">
    <property type="term" value="F:nucleoside triphosphate diphosphatase activity"/>
    <property type="evidence" value="ECO:0007669"/>
    <property type="project" value="TreeGrafter"/>
</dbReference>
<evidence type="ECO:0000313" key="2">
    <source>
        <dbReference type="EMBL" id="OAA31453.1"/>
    </source>
</evidence>
<dbReference type="RefSeq" id="WP_084251459.1">
    <property type="nucleotide sequence ID" value="NZ_JFHK01000004.1"/>
</dbReference>
<dbReference type="InterPro" id="IPR004518">
    <property type="entry name" value="MazG-like_dom"/>
</dbReference>
<dbReference type="GO" id="GO:0046047">
    <property type="term" value="P:TTP catabolic process"/>
    <property type="evidence" value="ECO:0007669"/>
    <property type="project" value="TreeGrafter"/>
</dbReference>
<dbReference type="STRING" id="1453497.AT15_08140"/>
<reference evidence="2 3" key="1">
    <citation type="submission" date="2014-02" db="EMBL/GenBank/DDBJ databases">
        <title>Kosmotoga genome sequencing.</title>
        <authorList>
            <person name="Pollo S.M."/>
            <person name="Charchuk R."/>
            <person name="Nesbo C.L."/>
        </authorList>
    </citation>
    <scope>NUCLEOTIDE SEQUENCE [LARGE SCALE GENOMIC DNA]</scope>
    <source>
        <strain evidence="2 3">S304</strain>
    </source>
</reference>
<dbReference type="GO" id="GO:0046061">
    <property type="term" value="P:dATP catabolic process"/>
    <property type="evidence" value="ECO:0007669"/>
    <property type="project" value="TreeGrafter"/>
</dbReference>
<accession>A0A176K3C8</accession>
<protein>
    <recommendedName>
        <fullName evidence="1">NTP pyrophosphohydrolase MazG-like domain-containing protein</fullName>
    </recommendedName>
</protein>
<comment type="caution">
    <text evidence="2">The sequence shown here is derived from an EMBL/GenBank/DDBJ whole genome shotgun (WGS) entry which is preliminary data.</text>
</comment>
<organism evidence="2 3">
    <name type="scientific">Kosmotoga arenicorallina S304</name>
    <dbReference type="NCBI Taxonomy" id="1453497"/>
    <lineage>
        <taxon>Bacteria</taxon>
        <taxon>Thermotogati</taxon>
        <taxon>Thermotogota</taxon>
        <taxon>Thermotogae</taxon>
        <taxon>Kosmotogales</taxon>
        <taxon>Kosmotogaceae</taxon>
        <taxon>Kosmotoga</taxon>
    </lineage>
</organism>
<dbReference type="Proteomes" id="UP000077339">
    <property type="component" value="Unassembled WGS sequence"/>
</dbReference>
<dbReference type="PANTHER" id="PTHR30522:SF0">
    <property type="entry name" value="NUCLEOSIDE TRIPHOSPHATE PYROPHOSPHOHYDROLASE"/>
    <property type="match status" value="1"/>
</dbReference>
<dbReference type="OrthoDB" id="37666at2"/>
<dbReference type="AlphaFoldDB" id="A0A176K3C8"/>